<feature type="transmembrane region" description="Helical" evidence="1">
    <location>
        <begin position="37"/>
        <end position="61"/>
    </location>
</feature>
<evidence type="ECO:0000313" key="3">
    <source>
        <dbReference type="Proteomes" id="UP000242367"/>
    </source>
</evidence>
<comment type="caution">
    <text evidence="2">The sequence shown here is derived from an EMBL/GenBank/DDBJ whole genome shotgun (WGS) entry which is preliminary data.</text>
</comment>
<organism evidence="2 3">
    <name type="scientific">Actinomadura rubteroloni</name>
    <dbReference type="NCBI Taxonomy" id="1926885"/>
    <lineage>
        <taxon>Bacteria</taxon>
        <taxon>Bacillati</taxon>
        <taxon>Actinomycetota</taxon>
        <taxon>Actinomycetes</taxon>
        <taxon>Streptosporangiales</taxon>
        <taxon>Thermomonosporaceae</taxon>
        <taxon>Actinomadura</taxon>
    </lineage>
</organism>
<dbReference type="GO" id="GO:0005886">
    <property type="term" value="C:plasma membrane"/>
    <property type="evidence" value="ECO:0007669"/>
    <property type="project" value="UniProtKB-SubCell"/>
</dbReference>
<dbReference type="Pfam" id="PF12730">
    <property type="entry name" value="ABC2_membrane_4"/>
    <property type="match status" value="1"/>
</dbReference>
<feature type="transmembrane region" description="Helical" evidence="1">
    <location>
        <begin position="244"/>
        <end position="268"/>
    </location>
</feature>
<dbReference type="PANTHER" id="PTHR37305">
    <property type="entry name" value="INTEGRAL MEMBRANE PROTEIN-RELATED"/>
    <property type="match status" value="1"/>
</dbReference>
<keyword evidence="1" id="KW-0812">Transmembrane</keyword>
<dbReference type="GO" id="GO:0140359">
    <property type="term" value="F:ABC-type transporter activity"/>
    <property type="evidence" value="ECO:0007669"/>
    <property type="project" value="InterPro"/>
</dbReference>
<feature type="transmembrane region" description="Helical" evidence="1">
    <location>
        <begin position="81"/>
        <end position="100"/>
    </location>
</feature>
<feature type="transmembrane region" description="Helical" evidence="1">
    <location>
        <begin position="197"/>
        <end position="218"/>
    </location>
</feature>
<keyword evidence="3" id="KW-1185">Reference proteome</keyword>
<feature type="transmembrane region" description="Helical" evidence="1">
    <location>
        <begin position="121"/>
        <end position="145"/>
    </location>
</feature>
<sequence length="273" mass="28302">MSAPAREAPAPAAEARASFANVVVSEWTKIRTVPSTFWTLLSGALVVIGFSALWSWAFVASYHQMTEADRASVSPTSPMQIAFYFGMVIFGVLGVLVITGEYGSGMIRTALTAMPRRPEYLAAKAVVVGGVVFAVGVLVSFASFFVSQPILSVHGFDGSLGEHGVLRAVFGGGLFLALIALMALGIGVIVRHTAGAVVTVFVVLFVLGIVGGFLPGSWGATLSEYLPSNAGGAILSPTRQAGTLAPWAGLGMFALYTAVVLAVAAVLFQSRDA</sequence>
<dbReference type="PANTHER" id="PTHR37305:SF1">
    <property type="entry name" value="MEMBRANE PROTEIN"/>
    <property type="match status" value="1"/>
</dbReference>
<accession>A0A2P4UG47</accession>
<feature type="transmembrane region" description="Helical" evidence="1">
    <location>
        <begin position="165"/>
        <end position="190"/>
    </location>
</feature>
<gene>
    <name evidence="2" type="ORF">BTM25_26600</name>
</gene>
<dbReference type="Proteomes" id="UP000242367">
    <property type="component" value="Unassembled WGS sequence"/>
</dbReference>
<dbReference type="EMBL" id="MTBP01000002">
    <property type="protein sequence ID" value="POM24033.1"/>
    <property type="molecule type" value="Genomic_DNA"/>
</dbReference>
<dbReference type="AlphaFoldDB" id="A0A2P4UG47"/>
<proteinExistence type="predicted"/>
<reference evidence="2 3" key="1">
    <citation type="journal article" date="2017" name="Chemistry">
        <title>Isolation, Biosynthesis and Chemical Modifications of Rubterolones A-F: Rare Tropolone Alkaloids from Actinomadura sp. 5-2.</title>
        <authorList>
            <person name="Guo H."/>
            <person name="Benndorf R."/>
            <person name="Leichnitz D."/>
            <person name="Klassen J.L."/>
            <person name="Vollmers J."/>
            <person name="Gorls H."/>
            <person name="Steinacker M."/>
            <person name="Weigel C."/>
            <person name="Dahse H.M."/>
            <person name="Kaster A.K."/>
            <person name="de Beer Z.W."/>
            <person name="Poulsen M."/>
            <person name="Beemelmanns C."/>
        </authorList>
    </citation>
    <scope>NUCLEOTIDE SEQUENCE [LARGE SCALE GENOMIC DNA]</scope>
    <source>
        <strain evidence="2 3">5-2</strain>
    </source>
</reference>
<protein>
    <submittedName>
        <fullName evidence="2">ABC-2 family transporter protein</fullName>
    </submittedName>
</protein>
<keyword evidence="1" id="KW-1133">Transmembrane helix</keyword>
<keyword evidence="1" id="KW-0472">Membrane</keyword>
<name>A0A2P4UG47_9ACTN</name>
<evidence type="ECO:0000313" key="2">
    <source>
        <dbReference type="EMBL" id="POM24033.1"/>
    </source>
</evidence>
<evidence type="ECO:0000256" key="1">
    <source>
        <dbReference type="SAM" id="Phobius"/>
    </source>
</evidence>
<dbReference type="RefSeq" id="WP_103563206.1">
    <property type="nucleotide sequence ID" value="NZ_MTBP01000002.1"/>
</dbReference>